<evidence type="ECO:0000256" key="2">
    <source>
        <dbReference type="ARBA" id="ARBA00022827"/>
    </source>
</evidence>
<feature type="domain" description="FAD-binding" evidence="5">
    <location>
        <begin position="4"/>
        <end position="338"/>
    </location>
</feature>
<dbReference type="AlphaFoldDB" id="A0A9W8Y677"/>
<comment type="caution">
    <text evidence="6">The sequence shown here is derived from an EMBL/GenBank/DDBJ whole genome shotgun (WGS) entry which is preliminary data.</text>
</comment>
<dbReference type="GO" id="GO:0071949">
    <property type="term" value="F:FAD binding"/>
    <property type="evidence" value="ECO:0007669"/>
    <property type="project" value="InterPro"/>
</dbReference>
<dbReference type="Gene3D" id="3.30.9.30">
    <property type="match status" value="1"/>
</dbReference>
<dbReference type="PANTHER" id="PTHR46865:SF7">
    <property type="entry name" value="MONOOXYGENASE, PUTATIVE (AFU_ORTHOLOGUE AFUA_8G07040)-RELATED"/>
    <property type="match status" value="1"/>
</dbReference>
<dbReference type="Pfam" id="PF01494">
    <property type="entry name" value="FAD_binding_3"/>
    <property type="match status" value="1"/>
</dbReference>
<dbReference type="GO" id="GO:0016491">
    <property type="term" value="F:oxidoreductase activity"/>
    <property type="evidence" value="ECO:0007669"/>
    <property type="project" value="UniProtKB-KW"/>
</dbReference>
<dbReference type="EMBL" id="JAPEUY010000012">
    <property type="protein sequence ID" value="KAJ4367475.1"/>
    <property type="molecule type" value="Genomic_DNA"/>
</dbReference>
<keyword evidence="2" id="KW-0274">FAD</keyword>
<dbReference type="PRINTS" id="PR00420">
    <property type="entry name" value="RNGMNOXGNASE"/>
</dbReference>
<dbReference type="InterPro" id="IPR002938">
    <property type="entry name" value="FAD-bd"/>
</dbReference>
<evidence type="ECO:0000313" key="6">
    <source>
        <dbReference type="EMBL" id="KAJ4367475.1"/>
    </source>
</evidence>
<dbReference type="InterPro" id="IPR036188">
    <property type="entry name" value="FAD/NAD-bd_sf"/>
</dbReference>
<dbReference type="PANTHER" id="PTHR46865">
    <property type="entry name" value="OXIDOREDUCTASE-RELATED"/>
    <property type="match status" value="1"/>
</dbReference>
<reference evidence="6" key="1">
    <citation type="submission" date="2022-10" db="EMBL/GenBank/DDBJ databases">
        <title>Tapping the CABI collections for fungal endophytes: first genome assemblies for Collariella, Neodidymelliopsis, Ascochyta clinopodiicola, Didymella pomorum, Didymosphaeria variabile, Neocosmospora piperis and Neocucurbitaria cava.</title>
        <authorList>
            <person name="Hill R."/>
        </authorList>
    </citation>
    <scope>NUCLEOTIDE SEQUENCE</scope>
    <source>
        <strain evidence="6">IMI 356814</strain>
    </source>
</reference>
<dbReference type="InterPro" id="IPR051704">
    <property type="entry name" value="FAD_aromatic-hydroxylase"/>
</dbReference>
<protein>
    <recommendedName>
        <fullName evidence="5">FAD-binding domain-containing protein</fullName>
    </recommendedName>
</protein>
<feature type="chain" id="PRO_5040850674" description="FAD-binding domain-containing protein" evidence="4">
    <location>
        <begin position="19"/>
        <end position="413"/>
    </location>
</feature>
<keyword evidence="3" id="KW-0560">Oxidoreductase</keyword>
<name>A0A9W8Y677_9PLEO</name>
<sequence length="413" mass="45704">MPLNILIIGAGVCGPALTLLLQKSNPKHNITVIERWPSLRTGGQQLDLKAQGIPIMRKMGLLDTLKQNLVAETGMELVDTNGKSLMSFGVKPAGAGEAGFTLTNEYEYMRGDMVKMFYDATLAERSRVEEQGEKEGGLKYEFDTTVTALDQSDDDGTTVTFSNGQKKRYDLVVAADGQNSRTRRLAFGEDVSSAAFKPIGVHAAYVRNPSGDRPATQVYFFLMKDKQRHELMRQSYKKPMEEQKATWAGVFQDAGWDCKRFADGLEPVEDFYASEFGQIKMQQLYTGRTVLLGDAGYCPTAFTGIGTTLSLIGAYVLAGELARNGSNVDAALKKYDEIMKAPVYECQKELPSRSGDGFYPSSATGIKIANWILWTLSCFRVEKMVAWVQGLLPANKSQWPLPEYPELNLGQEK</sequence>
<evidence type="ECO:0000256" key="1">
    <source>
        <dbReference type="ARBA" id="ARBA00022630"/>
    </source>
</evidence>
<keyword evidence="4" id="KW-0732">Signal</keyword>
<proteinExistence type="predicted"/>
<keyword evidence="7" id="KW-1185">Reference proteome</keyword>
<keyword evidence="1" id="KW-0285">Flavoprotein</keyword>
<accession>A0A9W8Y677</accession>
<dbReference type="Proteomes" id="UP001140560">
    <property type="component" value="Unassembled WGS sequence"/>
</dbReference>
<gene>
    <name evidence="6" type="ORF">N0V83_007058</name>
</gene>
<dbReference type="Gene3D" id="3.50.50.60">
    <property type="entry name" value="FAD/NAD(P)-binding domain"/>
    <property type="match status" value="2"/>
</dbReference>
<evidence type="ECO:0000313" key="7">
    <source>
        <dbReference type="Proteomes" id="UP001140560"/>
    </source>
</evidence>
<evidence type="ECO:0000256" key="3">
    <source>
        <dbReference type="ARBA" id="ARBA00023002"/>
    </source>
</evidence>
<evidence type="ECO:0000259" key="5">
    <source>
        <dbReference type="Pfam" id="PF01494"/>
    </source>
</evidence>
<dbReference type="SUPFAM" id="SSF51905">
    <property type="entry name" value="FAD/NAD(P)-binding domain"/>
    <property type="match status" value="1"/>
</dbReference>
<feature type="signal peptide" evidence="4">
    <location>
        <begin position="1"/>
        <end position="18"/>
    </location>
</feature>
<evidence type="ECO:0000256" key="4">
    <source>
        <dbReference type="SAM" id="SignalP"/>
    </source>
</evidence>
<dbReference type="OrthoDB" id="655030at2759"/>
<organism evidence="6 7">
    <name type="scientific">Neocucurbitaria cava</name>
    <dbReference type="NCBI Taxonomy" id="798079"/>
    <lineage>
        <taxon>Eukaryota</taxon>
        <taxon>Fungi</taxon>
        <taxon>Dikarya</taxon>
        <taxon>Ascomycota</taxon>
        <taxon>Pezizomycotina</taxon>
        <taxon>Dothideomycetes</taxon>
        <taxon>Pleosporomycetidae</taxon>
        <taxon>Pleosporales</taxon>
        <taxon>Pleosporineae</taxon>
        <taxon>Cucurbitariaceae</taxon>
        <taxon>Neocucurbitaria</taxon>
    </lineage>
</organism>